<evidence type="ECO:0000256" key="1">
    <source>
        <dbReference type="ARBA" id="ARBA00023015"/>
    </source>
</evidence>
<keyword evidence="3" id="KW-0804">Transcription</keyword>
<keyword evidence="2" id="KW-0238">DNA-binding</keyword>
<organism evidence="5 6">
    <name type="scientific">Escherichia coli</name>
    <dbReference type="NCBI Taxonomy" id="562"/>
    <lineage>
        <taxon>Bacteria</taxon>
        <taxon>Pseudomonadati</taxon>
        <taxon>Pseudomonadota</taxon>
        <taxon>Gammaproteobacteria</taxon>
        <taxon>Enterobacterales</taxon>
        <taxon>Enterobacteriaceae</taxon>
        <taxon>Escherichia</taxon>
    </lineage>
</organism>
<dbReference type="GO" id="GO:0003677">
    <property type="term" value="F:DNA binding"/>
    <property type="evidence" value="ECO:0007669"/>
    <property type="project" value="UniProtKB-KW"/>
</dbReference>
<evidence type="ECO:0000313" key="5">
    <source>
        <dbReference type="EMBL" id="STI82478.1"/>
    </source>
</evidence>
<dbReference type="PANTHER" id="PTHR30363:SF19">
    <property type="entry name" value="HTH-TYPE TRANSCRIPTIONAL REPRESSOR CSQR"/>
    <property type="match status" value="1"/>
</dbReference>
<dbReference type="Proteomes" id="UP000254079">
    <property type="component" value="Unassembled WGS sequence"/>
</dbReference>
<dbReference type="Pfam" id="PF08220">
    <property type="entry name" value="HTH_DeoR"/>
    <property type="match status" value="1"/>
</dbReference>
<evidence type="ECO:0000256" key="2">
    <source>
        <dbReference type="ARBA" id="ARBA00023125"/>
    </source>
</evidence>
<feature type="domain" description="HTH deoR-type" evidence="4">
    <location>
        <begin position="8"/>
        <end position="63"/>
    </location>
</feature>
<accession>A0A376U0C4</accession>
<keyword evidence="1" id="KW-0805">Transcription regulation</keyword>
<dbReference type="InterPro" id="IPR001034">
    <property type="entry name" value="DeoR_HTH"/>
</dbReference>
<dbReference type="CDD" id="cd00090">
    <property type="entry name" value="HTH_ARSR"/>
    <property type="match status" value="1"/>
</dbReference>
<dbReference type="Gene3D" id="1.10.10.10">
    <property type="entry name" value="Winged helix-like DNA-binding domain superfamily/Winged helix DNA-binding domain"/>
    <property type="match status" value="1"/>
</dbReference>
<protein>
    <submittedName>
        <fullName evidence="5">Transcriptional regulator, DeoR/GntR family</fullName>
    </submittedName>
</protein>
<dbReference type="SUPFAM" id="SSF46785">
    <property type="entry name" value="Winged helix' DNA-binding domain"/>
    <property type="match status" value="1"/>
</dbReference>
<dbReference type="InterPro" id="IPR011991">
    <property type="entry name" value="ArsR-like_HTH"/>
</dbReference>
<gene>
    <name evidence="5" type="primary">glpR_2</name>
    <name evidence="5" type="ORF">NCTC8622_01459</name>
</gene>
<proteinExistence type="predicted"/>
<dbReference type="InterPro" id="IPR036390">
    <property type="entry name" value="WH_DNA-bd_sf"/>
</dbReference>
<dbReference type="AlphaFoldDB" id="A0A376U0C4"/>
<dbReference type="InterPro" id="IPR036388">
    <property type="entry name" value="WH-like_DNA-bd_sf"/>
</dbReference>
<evidence type="ECO:0000313" key="6">
    <source>
        <dbReference type="Proteomes" id="UP000254079"/>
    </source>
</evidence>
<dbReference type="SMART" id="SM00420">
    <property type="entry name" value="HTH_DEOR"/>
    <property type="match status" value="1"/>
</dbReference>
<dbReference type="PANTHER" id="PTHR30363">
    <property type="entry name" value="HTH-TYPE TRANSCRIPTIONAL REGULATOR SRLR-RELATED"/>
    <property type="match status" value="1"/>
</dbReference>
<reference evidence="5 6" key="1">
    <citation type="submission" date="2018-06" db="EMBL/GenBank/DDBJ databases">
        <authorList>
            <consortium name="Pathogen Informatics"/>
            <person name="Doyle S."/>
        </authorList>
    </citation>
    <scope>NUCLEOTIDE SEQUENCE [LARGE SCALE GENOMIC DNA]</scope>
    <source>
        <strain evidence="5 6">NCTC8622</strain>
    </source>
</reference>
<sequence>MSLTELTGNPRHDQLLMLIAERGYMNIDELANLLDVSTQTVRRDIRKLSEQGLITRHHGGAGRGFQRR</sequence>
<dbReference type="EMBL" id="UGCP01000002">
    <property type="protein sequence ID" value="STI82478.1"/>
    <property type="molecule type" value="Genomic_DNA"/>
</dbReference>
<dbReference type="GO" id="GO:0003700">
    <property type="term" value="F:DNA-binding transcription factor activity"/>
    <property type="evidence" value="ECO:0007669"/>
    <property type="project" value="InterPro"/>
</dbReference>
<dbReference type="FunFam" id="1.10.10.10:FF:000081">
    <property type="entry name" value="DeoR/GlpR family transcriptional regulator"/>
    <property type="match status" value="1"/>
</dbReference>
<dbReference type="PROSITE" id="PS00894">
    <property type="entry name" value="HTH_DEOR_1"/>
    <property type="match status" value="1"/>
</dbReference>
<dbReference type="PROSITE" id="PS51000">
    <property type="entry name" value="HTH_DEOR_2"/>
    <property type="match status" value="1"/>
</dbReference>
<name>A0A376U0C4_ECOLX</name>
<dbReference type="PRINTS" id="PR00037">
    <property type="entry name" value="HTHLACR"/>
</dbReference>
<dbReference type="InterPro" id="IPR018356">
    <property type="entry name" value="Tscrpt_reg_HTH_DeoR_CS"/>
</dbReference>
<evidence type="ECO:0000256" key="3">
    <source>
        <dbReference type="ARBA" id="ARBA00023163"/>
    </source>
</evidence>
<evidence type="ECO:0000259" key="4">
    <source>
        <dbReference type="PROSITE" id="PS51000"/>
    </source>
</evidence>
<dbReference type="InterPro" id="IPR050313">
    <property type="entry name" value="Carb_Metab_HTH_regulators"/>
</dbReference>